<keyword evidence="4" id="KW-1185">Reference proteome</keyword>
<dbReference type="InterPro" id="IPR000408">
    <property type="entry name" value="Reg_chr_condens"/>
</dbReference>
<accession>A0A5C5FYH7</accession>
<dbReference type="PROSITE" id="PS50012">
    <property type="entry name" value="RCC1_3"/>
    <property type="match status" value="2"/>
</dbReference>
<feature type="region of interest" description="Disordered" evidence="2">
    <location>
        <begin position="327"/>
        <end position="362"/>
    </location>
</feature>
<dbReference type="GO" id="GO:0034551">
    <property type="term" value="P:mitochondrial respiratory chain complex III assembly"/>
    <property type="evidence" value="ECO:0007669"/>
    <property type="project" value="TreeGrafter"/>
</dbReference>
<dbReference type="Pfam" id="PF00415">
    <property type="entry name" value="RCC1"/>
    <property type="match status" value="1"/>
</dbReference>
<reference evidence="3 4" key="1">
    <citation type="submission" date="2019-03" db="EMBL/GenBank/DDBJ databases">
        <title>Rhodosporidium diobovatum UCD-FST 08-225 genome sequencing, assembly, and annotation.</title>
        <authorList>
            <person name="Fakankun I.U."/>
            <person name="Fristensky B."/>
            <person name="Levin D.B."/>
        </authorList>
    </citation>
    <scope>NUCLEOTIDE SEQUENCE [LARGE SCALE GENOMIC DNA]</scope>
    <source>
        <strain evidence="3 4">UCD-FST 08-225</strain>
    </source>
</reference>
<proteinExistence type="predicted"/>
<sequence length="663" mass="69656">MLRPHAPATFARRAFATARSSPPAASHIGTRATLVFAGAATAVGTYAYAQQQCALDLDAEPGKGKWESGRVGQTAMRPEVFLWGRNAHGVASPSSSASVPATVKRPSATPALSTLILRDLALSETYGVAVDARGDVLQWGAGYGGDGGVEKTLKGKDLIRAVPTSEGKVFGLSKKGDVWVFASDRASQRPAGQPLDVTREARDGGWKWVLGKGTLWGRHGDNRVEALKLSTDVKLDKGEKFVSLSAGASHLLALTSRGRSFALPLCLSANTNGQLGVRSVTLLAPPHPGSSPAGALTVRLEPDERQNEIDWSAQQQARQPKRVDPLLLPAIAPPTPSNPNPKGSLVPQLNTSNSQPSVNDSAQIRLHPDPAQHAALERSIHFCTTLSEIPALRGIEVAELVAGKRHSLARLGGKAEGRVLGWGANNYGQLGLGPSLSYPIIPVPTEVPFIRSPAYTGSNKSAHVACERIAAGGNVSYFVTRTQENGVDLLATGQGQFGALGYGQWAHATSPVRVKTVSGLREWNEQTGKVEFVGIKDVQAGEGHVAVVLDNAVKHDDGSAFGRDVFLGTGRRSNLPTPQHLAPLPYPGAAPTAIAAAPDAPVTPETSLSSGTTSPMPHKRMQLSPSLPTPSFKDAKLPRGTVVEEAIVAGDGGSGVYWRVVNP</sequence>
<feature type="compositionally biased region" description="Polar residues" evidence="2">
    <location>
        <begin position="605"/>
        <end position="615"/>
    </location>
</feature>
<dbReference type="PANTHER" id="PTHR47563">
    <property type="entry name" value="PROTEIN FMP25, MITOCHONDRIAL"/>
    <property type="match status" value="1"/>
</dbReference>
<protein>
    <submittedName>
        <fullName evidence="3">Regulator of chromosome condensation 1/beta-lactamase-inhibitor protein II</fullName>
    </submittedName>
</protein>
<feature type="repeat" description="RCC1" evidence="1">
    <location>
        <begin position="487"/>
        <end position="551"/>
    </location>
</feature>
<feature type="region of interest" description="Disordered" evidence="2">
    <location>
        <begin position="599"/>
        <end position="634"/>
    </location>
</feature>
<organism evidence="3 4">
    <name type="scientific">Rhodotorula diobovata</name>
    <dbReference type="NCBI Taxonomy" id="5288"/>
    <lineage>
        <taxon>Eukaryota</taxon>
        <taxon>Fungi</taxon>
        <taxon>Dikarya</taxon>
        <taxon>Basidiomycota</taxon>
        <taxon>Pucciniomycotina</taxon>
        <taxon>Microbotryomycetes</taxon>
        <taxon>Sporidiobolales</taxon>
        <taxon>Sporidiobolaceae</taxon>
        <taxon>Rhodotorula</taxon>
    </lineage>
</organism>
<dbReference type="Gene3D" id="2.130.10.30">
    <property type="entry name" value="Regulator of chromosome condensation 1/beta-lactamase-inhibitor protein II"/>
    <property type="match status" value="2"/>
</dbReference>
<feature type="repeat" description="RCC1" evidence="1">
    <location>
        <begin position="417"/>
        <end position="482"/>
    </location>
</feature>
<evidence type="ECO:0000313" key="4">
    <source>
        <dbReference type="Proteomes" id="UP000311382"/>
    </source>
</evidence>
<dbReference type="EMBL" id="SOZI01000059">
    <property type="protein sequence ID" value="TNY20731.1"/>
    <property type="molecule type" value="Genomic_DNA"/>
</dbReference>
<dbReference type="InterPro" id="IPR053245">
    <property type="entry name" value="MitoProcess-Associated"/>
</dbReference>
<dbReference type="STRING" id="5288.A0A5C5FYH7"/>
<dbReference type="OrthoDB" id="10256179at2759"/>
<dbReference type="PANTHER" id="PTHR47563:SF1">
    <property type="entry name" value="PROTEIN FMP25, MITOCHONDRIAL"/>
    <property type="match status" value="1"/>
</dbReference>
<gene>
    <name evidence="3" type="ORF">DMC30DRAFT_438330</name>
</gene>
<comment type="caution">
    <text evidence="3">The sequence shown here is derived from an EMBL/GenBank/DDBJ whole genome shotgun (WGS) entry which is preliminary data.</text>
</comment>
<dbReference type="GO" id="GO:0005743">
    <property type="term" value="C:mitochondrial inner membrane"/>
    <property type="evidence" value="ECO:0007669"/>
    <property type="project" value="TreeGrafter"/>
</dbReference>
<feature type="compositionally biased region" description="Polar residues" evidence="2">
    <location>
        <begin position="347"/>
        <end position="362"/>
    </location>
</feature>
<dbReference type="AlphaFoldDB" id="A0A5C5FYH7"/>
<dbReference type="Proteomes" id="UP000311382">
    <property type="component" value="Unassembled WGS sequence"/>
</dbReference>
<evidence type="ECO:0000313" key="3">
    <source>
        <dbReference type="EMBL" id="TNY20731.1"/>
    </source>
</evidence>
<dbReference type="SUPFAM" id="SSF50985">
    <property type="entry name" value="RCC1/BLIP-II"/>
    <property type="match status" value="1"/>
</dbReference>
<evidence type="ECO:0000256" key="2">
    <source>
        <dbReference type="SAM" id="MobiDB-lite"/>
    </source>
</evidence>
<dbReference type="InterPro" id="IPR009091">
    <property type="entry name" value="RCC1/BLIP-II"/>
</dbReference>
<evidence type="ECO:0000256" key="1">
    <source>
        <dbReference type="PROSITE-ProRule" id="PRU00235"/>
    </source>
</evidence>
<name>A0A5C5FYH7_9BASI</name>